<feature type="transmembrane region" description="Helical" evidence="9">
    <location>
        <begin position="194"/>
        <end position="221"/>
    </location>
</feature>
<evidence type="ECO:0000259" key="10">
    <source>
        <dbReference type="PROSITE" id="PS50928"/>
    </source>
</evidence>
<dbReference type="RefSeq" id="WP_168042622.1">
    <property type="nucleotide sequence ID" value="NZ_JABBKX010000009.1"/>
</dbReference>
<keyword evidence="7 9" id="KW-1133">Transmembrane helix</keyword>
<evidence type="ECO:0000256" key="5">
    <source>
        <dbReference type="ARBA" id="ARBA00022856"/>
    </source>
</evidence>
<dbReference type="CDD" id="cd06261">
    <property type="entry name" value="TM_PBP2"/>
    <property type="match status" value="1"/>
</dbReference>
<feature type="transmembrane region" description="Helical" evidence="9">
    <location>
        <begin position="247"/>
        <end position="266"/>
    </location>
</feature>
<proteinExistence type="inferred from homology"/>
<dbReference type="InterPro" id="IPR050366">
    <property type="entry name" value="BP-dependent_transpt_permease"/>
</dbReference>
<evidence type="ECO:0000313" key="12">
    <source>
        <dbReference type="Proteomes" id="UP000548582"/>
    </source>
</evidence>
<dbReference type="EMBL" id="JABBKX010000009">
    <property type="protein sequence ID" value="NMJ43675.1"/>
    <property type="molecule type" value="Genomic_DNA"/>
</dbReference>
<organism evidence="11 12">
    <name type="scientific">Neoroseomonas marina</name>
    <dbReference type="NCBI Taxonomy" id="1232220"/>
    <lineage>
        <taxon>Bacteria</taxon>
        <taxon>Pseudomonadati</taxon>
        <taxon>Pseudomonadota</taxon>
        <taxon>Alphaproteobacteria</taxon>
        <taxon>Acetobacterales</taxon>
        <taxon>Acetobacteraceae</taxon>
        <taxon>Neoroseomonas</taxon>
    </lineage>
</organism>
<name>A0A848EJN1_9PROT</name>
<dbReference type="InterPro" id="IPR000515">
    <property type="entry name" value="MetI-like"/>
</dbReference>
<evidence type="ECO:0000256" key="9">
    <source>
        <dbReference type="RuleBase" id="RU363032"/>
    </source>
</evidence>
<feature type="transmembrane region" description="Helical" evidence="9">
    <location>
        <begin position="79"/>
        <end position="104"/>
    </location>
</feature>
<gene>
    <name evidence="11" type="ORF">GWK16_20680</name>
</gene>
<dbReference type="Gene3D" id="1.10.3720.10">
    <property type="entry name" value="MetI-like"/>
    <property type="match status" value="1"/>
</dbReference>
<reference evidence="11 12" key="1">
    <citation type="submission" date="2020-03" db="EMBL/GenBank/DDBJ databases">
        <authorList>
            <person name="Sun Q."/>
        </authorList>
    </citation>
    <scope>NUCLEOTIDE SEQUENCE [LARGE SCALE GENOMIC DNA]</scope>
    <source>
        <strain evidence="11 12">JC162</strain>
    </source>
</reference>
<evidence type="ECO:0000256" key="1">
    <source>
        <dbReference type="ARBA" id="ARBA00004651"/>
    </source>
</evidence>
<comment type="subcellular location">
    <subcellularLocation>
        <location evidence="1 9">Cell membrane</location>
        <topology evidence="1 9">Multi-pass membrane protein</topology>
    </subcellularLocation>
</comment>
<dbReference type="Pfam" id="PF00528">
    <property type="entry name" value="BPD_transp_1"/>
    <property type="match status" value="1"/>
</dbReference>
<feature type="transmembrane region" description="Helical" evidence="9">
    <location>
        <begin position="12"/>
        <end position="37"/>
    </location>
</feature>
<dbReference type="AlphaFoldDB" id="A0A848EJN1"/>
<evidence type="ECO:0000256" key="8">
    <source>
        <dbReference type="ARBA" id="ARBA00023136"/>
    </source>
</evidence>
<evidence type="ECO:0000256" key="2">
    <source>
        <dbReference type="ARBA" id="ARBA00022448"/>
    </source>
</evidence>
<keyword evidence="3" id="KW-1003">Cell membrane</keyword>
<evidence type="ECO:0000256" key="3">
    <source>
        <dbReference type="ARBA" id="ARBA00022475"/>
    </source>
</evidence>
<protein>
    <submittedName>
        <fullName evidence="11">ABC transporter permease</fullName>
    </submittedName>
</protein>
<accession>A0A848EJN1</accession>
<dbReference type="SUPFAM" id="SSF161098">
    <property type="entry name" value="MetI-like"/>
    <property type="match status" value="1"/>
</dbReference>
<keyword evidence="5" id="KW-0571">Peptide transport</keyword>
<dbReference type="Proteomes" id="UP000548582">
    <property type="component" value="Unassembled WGS sequence"/>
</dbReference>
<feature type="domain" description="ABC transmembrane type-1" evidence="10">
    <location>
        <begin position="77"/>
        <end position="266"/>
    </location>
</feature>
<comment type="similarity">
    <text evidence="9">Belongs to the binding-protein-dependent transport system permease family.</text>
</comment>
<keyword evidence="4 9" id="KW-0812">Transmembrane</keyword>
<keyword evidence="8 9" id="KW-0472">Membrane</keyword>
<dbReference type="PANTHER" id="PTHR43386">
    <property type="entry name" value="OLIGOPEPTIDE TRANSPORT SYSTEM PERMEASE PROTEIN APPC"/>
    <property type="match status" value="1"/>
</dbReference>
<dbReference type="InterPro" id="IPR035906">
    <property type="entry name" value="MetI-like_sf"/>
</dbReference>
<dbReference type="GO" id="GO:0055085">
    <property type="term" value="P:transmembrane transport"/>
    <property type="evidence" value="ECO:0007669"/>
    <property type="project" value="InterPro"/>
</dbReference>
<keyword evidence="2 9" id="KW-0813">Transport</keyword>
<sequence length="283" mass="29683">MIAFLRFLLLTGRWFALLGVGVIALFLLAAVCAPLFFSWEEATRVNLGDALAAPSAALPLGADEMGRSMVARLVWGARVSLLVAGLSVGVALIAGLVIGGLCGFYENRLTFVTMRAMDAIISFPRILVAIMLITILGPGIVSLTLAIAISSVPVFARLFRGPVLSLKKRDYVVAARSLGAGDGRLLFRHVMPNLTALIVVQGSISLAEAVLIASGLSFLGLGPQPPVPEWGAMIAQSRSHLMSTPHVVLAPGIALFVFVLALNLVGDGLRDFSDPRASGTGGR</sequence>
<dbReference type="GO" id="GO:0015833">
    <property type="term" value="P:peptide transport"/>
    <property type="evidence" value="ECO:0007669"/>
    <property type="project" value="UniProtKB-KW"/>
</dbReference>
<dbReference type="GO" id="GO:0015031">
    <property type="term" value="P:protein transport"/>
    <property type="evidence" value="ECO:0007669"/>
    <property type="project" value="UniProtKB-KW"/>
</dbReference>
<evidence type="ECO:0000256" key="4">
    <source>
        <dbReference type="ARBA" id="ARBA00022692"/>
    </source>
</evidence>
<keyword evidence="6" id="KW-0653">Protein transport</keyword>
<dbReference type="PANTHER" id="PTHR43386:SF1">
    <property type="entry name" value="D,D-DIPEPTIDE TRANSPORT SYSTEM PERMEASE PROTEIN DDPC-RELATED"/>
    <property type="match status" value="1"/>
</dbReference>
<evidence type="ECO:0000313" key="11">
    <source>
        <dbReference type="EMBL" id="NMJ43675.1"/>
    </source>
</evidence>
<dbReference type="GO" id="GO:0005886">
    <property type="term" value="C:plasma membrane"/>
    <property type="evidence" value="ECO:0007669"/>
    <property type="project" value="UniProtKB-SubCell"/>
</dbReference>
<evidence type="ECO:0000256" key="6">
    <source>
        <dbReference type="ARBA" id="ARBA00022927"/>
    </source>
</evidence>
<dbReference type="PROSITE" id="PS50928">
    <property type="entry name" value="ABC_TM1"/>
    <property type="match status" value="1"/>
</dbReference>
<keyword evidence="12" id="KW-1185">Reference proteome</keyword>
<comment type="caution">
    <text evidence="11">The sequence shown here is derived from an EMBL/GenBank/DDBJ whole genome shotgun (WGS) entry which is preliminary data.</text>
</comment>
<evidence type="ECO:0000256" key="7">
    <source>
        <dbReference type="ARBA" id="ARBA00022989"/>
    </source>
</evidence>